<feature type="compositionally biased region" description="Low complexity" evidence="2">
    <location>
        <begin position="1"/>
        <end position="38"/>
    </location>
</feature>
<dbReference type="PANTHER" id="PTHR36826:SF1">
    <property type="entry name" value="PROTEIN ECM13"/>
    <property type="match status" value="1"/>
</dbReference>
<feature type="compositionally biased region" description="Acidic residues" evidence="2">
    <location>
        <begin position="225"/>
        <end position="235"/>
    </location>
</feature>
<evidence type="ECO:0000256" key="1">
    <source>
        <dbReference type="SAM" id="Coils"/>
    </source>
</evidence>
<feature type="region of interest" description="Disordered" evidence="2">
    <location>
        <begin position="129"/>
        <end position="284"/>
    </location>
</feature>
<dbReference type="InterPro" id="IPR037738">
    <property type="entry name" value="Ecm13-like"/>
</dbReference>
<keyword evidence="1" id="KW-0175">Coiled coil</keyword>
<reference evidence="3 4" key="1">
    <citation type="submission" date="2018-02" db="EMBL/GenBank/DDBJ databases">
        <title>The genomes of Aspergillus section Nigri reveals drivers in fungal speciation.</title>
        <authorList>
            <consortium name="DOE Joint Genome Institute"/>
            <person name="Vesth T.C."/>
            <person name="Nybo J."/>
            <person name="Theobald S."/>
            <person name="Brandl J."/>
            <person name="Frisvad J.C."/>
            <person name="Nielsen K.F."/>
            <person name="Lyhne E.K."/>
            <person name="Kogle M.E."/>
            <person name="Kuo A."/>
            <person name="Riley R."/>
            <person name="Clum A."/>
            <person name="Nolan M."/>
            <person name="Lipzen A."/>
            <person name="Salamov A."/>
            <person name="Henrissat B."/>
            <person name="Wiebenga A."/>
            <person name="De vries R.P."/>
            <person name="Grigoriev I.V."/>
            <person name="Mortensen U.H."/>
            <person name="Andersen M.R."/>
            <person name="Baker S.E."/>
        </authorList>
    </citation>
    <scope>NUCLEOTIDE SEQUENCE [LARGE SCALE GENOMIC DNA]</scope>
    <source>
        <strain evidence="3 4">CBS 707.79</strain>
    </source>
</reference>
<accession>A0A319E5Y5</accession>
<dbReference type="VEuPathDB" id="FungiDB:BO71DRAFT_188466"/>
<proteinExistence type="predicted"/>
<feature type="coiled-coil region" evidence="1">
    <location>
        <begin position="78"/>
        <end position="105"/>
    </location>
</feature>
<keyword evidence="4" id="KW-1185">Reference proteome</keyword>
<feature type="compositionally biased region" description="Acidic residues" evidence="2">
    <location>
        <begin position="185"/>
        <end position="207"/>
    </location>
</feature>
<dbReference type="PANTHER" id="PTHR36826">
    <property type="entry name" value="PROTEIN ECM13"/>
    <property type="match status" value="1"/>
</dbReference>
<evidence type="ECO:0000313" key="4">
    <source>
        <dbReference type="Proteomes" id="UP000247810"/>
    </source>
</evidence>
<dbReference type="AlphaFoldDB" id="A0A319E5Y5"/>
<feature type="region of interest" description="Disordered" evidence="2">
    <location>
        <begin position="1"/>
        <end position="44"/>
    </location>
</feature>
<organism evidence="3 4">
    <name type="scientific">Aspergillus ellipticus CBS 707.79</name>
    <dbReference type="NCBI Taxonomy" id="1448320"/>
    <lineage>
        <taxon>Eukaryota</taxon>
        <taxon>Fungi</taxon>
        <taxon>Dikarya</taxon>
        <taxon>Ascomycota</taxon>
        <taxon>Pezizomycotina</taxon>
        <taxon>Eurotiomycetes</taxon>
        <taxon>Eurotiomycetidae</taxon>
        <taxon>Eurotiales</taxon>
        <taxon>Aspergillaceae</taxon>
        <taxon>Aspergillus</taxon>
        <taxon>Aspergillus subgen. Circumdati</taxon>
    </lineage>
</organism>
<sequence length="284" mass="31710">MATPSSPTISTSTSSPTSTSTSTPASPSTLSPSSYFSSLVRRRQQKKMSITQTYYLAHTARKKLTREASRADHDLRLLVGHANLLDSLMLELADAEREQERWFNQTVSGVSKSSPASEPRHIQWAETVVEDPEEDWDPEDLSDADSDVSDDDSDYDEDEYEYESNLYTPVRRRAPSPVAIITEKEVEEDYDSDSDSDFEYDDAEDLAELTLTRSPSRQTPPELLSDSDGESEDDTMPPSPPQPTLETFNEKEPQTTEIPLSPTELESGGYYVPGQTRGAMIEAY</sequence>
<feature type="compositionally biased region" description="Acidic residues" evidence="2">
    <location>
        <begin position="129"/>
        <end position="162"/>
    </location>
</feature>
<dbReference type="OrthoDB" id="5431245at2759"/>
<evidence type="ECO:0000313" key="3">
    <source>
        <dbReference type="EMBL" id="PYH96088.1"/>
    </source>
</evidence>
<protein>
    <submittedName>
        <fullName evidence="3">Uncharacterized protein</fullName>
    </submittedName>
</protein>
<dbReference type="Proteomes" id="UP000247810">
    <property type="component" value="Unassembled WGS sequence"/>
</dbReference>
<evidence type="ECO:0000256" key="2">
    <source>
        <dbReference type="SAM" id="MobiDB-lite"/>
    </source>
</evidence>
<dbReference type="STRING" id="1448320.A0A319E5Y5"/>
<dbReference type="EMBL" id="KZ825843">
    <property type="protein sequence ID" value="PYH96088.1"/>
    <property type="molecule type" value="Genomic_DNA"/>
</dbReference>
<name>A0A319E5Y5_9EURO</name>
<gene>
    <name evidence="3" type="ORF">BO71DRAFT_188466</name>
</gene>